<reference evidence="2" key="1">
    <citation type="submission" date="2023-03" db="EMBL/GenBank/DDBJ databases">
        <title>Massive genome expansion in bonnet fungi (Mycena s.s.) driven by repeated elements and novel gene families across ecological guilds.</title>
        <authorList>
            <consortium name="Lawrence Berkeley National Laboratory"/>
            <person name="Harder C.B."/>
            <person name="Miyauchi S."/>
            <person name="Viragh M."/>
            <person name="Kuo A."/>
            <person name="Thoen E."/>
            <person name="Andreopoulos B."/>
            <person name="Lu D."/>
            <person name="Skrede I."/>
            <person name="Drula E."/>
            <person name="Henrissat B."/>
            <person name="Morin E."/>
            <person name="Kohler A."/>
            <person name="Barry K."/>
            <person name="LaButti K."/>
            <person name="Morin E."/>
            <person name="Salamov A."/>
            <person name="Lipzen A."/>
            <person name="Mereny Z."/>
            <person name="Hegedus B."/>
            <person name="Baldrian P."/>
            <person name="Stursova M."/>
            <person name="Weitz H."/>
            <person name="Taylor A."/>
            <person name="Grigoriev I.V."/>
            <person name="Nagy L.G."/>
            <person name="Martin F."/>
            <person name="Kauserud H."/>
        </authorList>
    </citation>
    <scope>NUCLEOTIDE SEQUENCE</scope>
    <source>
        <strain evidence="2">CBHHK182m</strain>
    </source>
</reference>
<organism evidence="2 3">
    <name type="scientific">Mycena metata</name>
    <dbReference type="NCBI Taxonomy" id="1033252"/>
    <lineage>
        <taxon>Eukaryota</taxon>
        <taxon>Fungi</taxon>
        <taxon>Dikarya</taxon>
        <taxon>Basidiomycota</taxon>
        <taxon>Agaricomycotina</taxon>
        <taxon>Agaricomycetes</taxon>
        <taxon>Agaricomycetidae</taxon>
        <taxon>Agaricales</taxon>
        <taxon>Marasmiineae</taxon>
        <taxon>Mycenaceae</taxon>
        <taxon>Mycena</taxon>
    </lineage>
</organism>
<dbReference type="AlphaFoldDB" id="A0AAD7HVI3"/>
<accession>A0AAD7HVI3</accession>
<gene>
    <name evidence="2" type="ORF">B0H16DRAFT_1586885</name>
</gene>
<comment type="caution">
    <text evidence="2">The sequence shown here is derived from an EMBL/GenBank/DDBJ whole genome shotgun (WGS) entry which is preliminary data.</text>
</comment>
<dbReference type="Proteomes" id="UP001215598">
    <property type="component" value="Unassembled WGS sequence"/>
</dbReference>
<name>A0AAD7HVI3_9AGAR</name>
<sequence length="127" mass="14197">MVSSVKFSPDGTQIVSGSYNNALHRHIEPQPAAQPPTGDTDVPNTTLMSLNSSTTLPPIGRLPGFNPRFKDEWVLNTAGERMFWLPPSRRNGLYLPRNTLVICAQGTTKLDLRRFVHGTEWHKCFHG</sequence>
<feature type="region of interest" description="Disordered" evidence="1">
    <location>
        <begin position="28"/>
        <end position="61"/>
    </location>
</feature>
<dbReference type="EMBL" id="JARKIB010000166">
    <property type="protein sequence ID" value="KAJ7729297.1"/>
    <property type="molecule type" value="Genomic_DNA"/>
</dbReference>
<proteinExistence type="predicted"/>
<evidence type="ECO:0000256" key="1">
    <source>
        <dbReference type="SAM" id="MobiDB-lite"/>
    </source>
</evidence>
<keyword evidence="3" id="KW-1185">Reference proteome</keyword>
<protein>
    <submittedName>
        <fullName evidence="2">Uncharacterized protein</fullName>
    </submittedName>
</protein>
<evidence type="ECO:0000313" key="3">
    <source>
        <dbReference type="Proteomes" id="UP001215598"/>
    </source>
</evidence>
<evidence type="ECO:0000313" key="2">
    <source>
        <dbReference type="EMBL" id="KAJ7729297.1"/>
    </source>
</evidence>
<feature type="compositionally biased region" description="Low complexity" evidence="1">
    <location>
        <begin position="43"/>
        <end position="58"/>
    </location>
</feature>